<keyword evidence="1" id="KW-0472">Membrane</keyword>
<organism evidence="2 3">
    <name type="scientific">Cymbomonas tetramitiformis</name>
    <dbReference type="NCBI Taxonomy" id="36881"/>
    <lineage>
        <taxon>Eukaryota</taxon>
        <taxon>Viridiplantae</taxon>
        <taxon>Chlorophyta</taxon>
        <taxon>Pyramimonadophyceae</taxon>
        <taxon>Pyramimonadales</taxon>
        <taxon>Pyramimonadaceae</taxon>
        <taxon>Cymbomonas</taxon>
    </lineage>
</organism>
<dbReference type="GO" id="GO:0098553">
    <property type="term" value="C:lumenal side of endoplasmic reticulum membrane"/>
    <property type="evidence" value="ECO:0007669"/>
    <property type="project" value="TreeGrafter"/>
</dbReference>
<proteinExistence type="predicted"/>
<dbReference type="GO" id="GO:0033619">
    <property type="term" value="P:membrane protein proteolysis"/>
    <property type="evidence" value="ECO:0007669"/>
    <property type="project" value="TreeGrafter"/>
</dbReference>
<dbReference type="GO" id="GO:0098554">
    <property type="term" value="C:cytoplasmic side of endoplasmic reticulum membrane"/>
    <property type="evidence" value="ECO:0007669"/>
    <property type="project" value="TreeGrafter"/>
</dbReference>
<feature type="transmembrane region" description="Helical" evidence="1">
    <location>
        <begin position="146"/>
        <end position="171"/>
    </location>
</feature>
<accession>A0AAE0L102</accession>
<comment type="caution">
    <text evidence="2">The sequence shown here is derived from an EMBL/GenBank/DDBJ whole genome shotgun (WGS) entry which is preliminary data.</text>
</comment>
<evidence type="ECO:0000313" key="3">
    <source>
        <dbReference type="Proteomes" id="UP001190700"/>
    </source>
</evidence>
<keyword evidence="3" id="KW-1185">Reference proteome</keyword>
<dbReference type="GO" id="GO:0030660">
    <property type="term" value="C:Golgi-associated vesicle membrane"/>
    <property type="evidence" value="ECO:0007669"/>
    <property type="project" value="TreeGrafter"/>
</dbReference>
<dbReference type="GO" id="GO:0042500">
    <property type="term" value="F:aspartic endopeptidase activity, intramembrane cleaving"/>
    <property type="evidence" value="ECO:0007669"/>
    <property type="project" value="InterPro"/>
</dbReference>
<evidence type="ECO:0000313" key="2">
    <source>
        <dbReference type="EMBL" id="KAK3267814.1"/>
    </source>
</evidence>
<sequence length="461" mass="48229">MWWKRGNSRRPFVGLRREVYQSKKLRSTRHSETRQAIALRYGWALVALPTLAVGLAPLLESVLAHPDDAGAIVTFLLAKRVYLYALAFTGLDLAARRTLSEPSALGQRFKGINEDLLAGLASQSQSTEEATQAYQRLDTVSESTQAAALPVLLAGSLAASVLGIAGIAALSNLVSTGDDAARAVLGAILPVSSLAGAVTVLLFSRAELRYVANALLPAIDGEEWDQPAARAAAATAILLVLAAYGGPVEWWPIRNAANVLVGITVARAAQFPRFSVCLAALIGVGLYDAAGTLLPLLSSLATSDAGATGASAMETVARSRLPAPQAPGALGMAAGWQPGVLAVVLKGRVTDALGLADFVFPAILAGFCVRFDARKRQEADIADQDSLKEMHEGSLPGYYNASAAGYIIGCFLLEFQGASVQPALVSIAPCMAFSVLGLAVFRGELSELWNATDLDANSNVD</sequence>
<dbReference type="PANTHER" id="PTHR12174:SF22">
    <property type="entry name" value="SIGNAL PEPTIDE PEPTIDASE-LIKE 3"/>
    <property type="match status" value="1"/>
</dbReference>
<dbReference type="AlphaFoldDB" id="A0AAE0L102"/>
<dbReference type="Pfam" id="PF04258">
    <property type="entry name" value="Peptidase_A22B"/>
    <property type="match status" value="1"/>
</dbReference>
<feature type="transmembrane region" description="Helical" evidence="1">
    <location>
        <begin position="183"/>
        <end position="203"/>
    </location>
</feature>
<dbReference type="EMBL" id="LGRX02012184">
    <property type="protein sequence ID" value="KAK3267814.1"/>
    <property type="molecule type" value="Genomic_DNA"/>
</dbReference>
<protein>
    <submittedName>
        <fullName evidence="2">Uncharacterized protein</fullName>
    </submittedName>
</protein>
<dbReference type="Proteomes" id="UP001190700">
    <property type="component" value="Unassembled WGS sequence"/>
</dbReference>
<keyword evidence="1" id="KW-0812">Transmembrane</keyword>
<feature type="transmembrane region" description="Helical" evidence="1">
    <location>
        <begin position="38"/>
        <end position="59"/>
    </location>
</feature>
<dbReference type="PANTHER" id="PTHR12174">
    <property type="entry name" value="SIGNAL PEPTIDE PEPTIDASE"/>
    <property type="match status" value="1"/>
</dbReference>
<dbReference type="GO" id="GO:0006465">
    <property type="term" value="P:signal peptide processing"/>
    <property type="evidence" value="ECO:0007669"/>
    <property type="project" value="TreeGrafter"/>
</dbReference>
<evidence type="ECO:0000256" key="1">
    <source>
        <dbReference type="SAM" id="Phobius"/>
    </source>
</evidence>
<reference evidence="2 3" key="1">
    <citation type="journal article" date="2015" name="Genome Biol. Evol.">
        <title>Comparative Genomics of a Bacterivorous Green Alga Reveals Evolutionary Causalities and Consequences of Phago-Mixotrophic Mode of Nutrition.</title>
        <authorList>
            <person name="Burns J.A."/>
            <person name="Paasch A."/>
            <person name="Narechania A."/>
            <person name="Kim E."/>
        </authorList>
    </citation>
    <scope>NUCLEOTIDE SEQUENCE [LARGE SCALE GENOMIC DNA]</scope>
    <source>
        <strain evidence="2 3">PLY_AMNH</strain>
    </source>
</reference>
<name>A0AAE0L102_9CHLO</name>
<dbReference type="InterPro" id="IPR007369">
    <property type="entry name" value="Peptidase_A22B_SPP"/>
</dbReference>
<feature type="transmembrane region" description="Helical" evidence="1">
    <location>
        <begin position="71"/>
        <end position="91"/>
    </location>
</feature>
<keyword evidence="1" id="KW-1133">Transmembrane helix</keyword>
<gene>
    <name evidence="2" type="ORF">CYMTET_23657</name>
</gene>